<dbReference type="OrthoDB" id="271385at2759"/>
<dbReference type="VEuPathDB" id="TriTrypDB:ADEAN_000747000"/>
<dbReference type="EMBL" id="LR877159">
    <property type="protein sequence ID" value="CAD2219956.1"/>
    <property type="molecule type" value="Genomic_DNA"/>
</dbReference>
<keyword evidence="2" id="KW-1185">Reference proteome</keyword>
<reference evidence="1 2" key="1">
    <citation type="submission" date="2020-08" db="EMBL/GenBank/DDBJ databases">
        <authorList>
            <person name="Newling K."/>
            <person name="Davey J."/>
            <person name="Forrester S."/>
        </authorList>
    </citation>
    <scope>NUCLEOTIDE SEQUENCE [LARGE SCALE GENOMIC DNA]</scope>
    <source>
        <strain evidence="2">Crithidia deanei Carvalho (ATCC PRA-265)</strain>
    </source>
</reference>
<proteinExistence type="predicted"/>
<gene>
    <name evidence="1" type="ORF">ADEAN_000747000</name>
</gene>
<evidence type="ECO:0000313" key="2">
    <source>
        <dbReference type="Proteomes" id="UP000515908"/>
    </source>
</evidence>
<protein>
    <submittedName>
        <fullName evidence="1">Uncharacterized protein</fullName>
    </submittedName>
</protein>
<evidence type="ECO:0000313" key="1">
    <source>
        <dbReference type="EMBL" id="CAD2219956.1"/>
    </source>
</evidence>
<name>A0A7G2CJI7_9TRYP</name>
<organism evidence="1 2">
    <name type="scientific">Angomonas deanei</name>
    <dbReference type="NCBI Taxonomy" id="59799"/>
    <lineage>
        <taxon>Eukaryota</taxon>
        <taxon>Discoba</taxon>
        <taxon>Euglenozoa</taxon>
        <taxon>Kinetoplastea</taxon>
        <taxon>Metakinetoplastina</taxon>
        <taxon>Trypanosomatida</taxon>
        <taxon>Trypanosomatidae</taxon>
        <taxon>Strigomonadinae</taxon>
        <taxon>Angomonas</taxon>
    </lineage>
</organism>
<dbReference type="Proteomes" id="UP000515908">
    <property type="component" value="Chromosome 15"/>
</dbReference>
<sequence>MVNVLLFTSAYPLSVESNCLKGYLPSYSLSPSVNLTLVVFHNRRVMYYPQYGKPIYREQFYGPTRRVDDAQFRRNYGTLNIFKEDNGGVDTIPEGRPFSRRDVNVVSNQTREFPSCGIRHVEPVKREETPVGIHMVRDAPGKRQNVQVVNVTPEYKDPLNMEQPRPMVYRDPRHTNTDHMRLALAYQGTSEQLRGSVLRAPLGKNVDGPKWSIDYTNQERFCQAVRDHVQQRARGIANFYVQLVHDRVGNITPNTPAPKIQRWTLEGEPEVRVLTLDRLLDQLVSLTAIPVTLMELADLMWDMEEYKCIASAEELDEIIKSLPVPFSDFAEAFGANSSNLKLTLLKI</sequence>
<accession>A0A7G2CJI7</accession>
<dbReference type="AlphaFoldDB" id="A0A7G2CJI7"/>